<feature type="domain" description="Ig-like" evidence="6">
    <location>
        <begin position="6"/>
        <end position="77"/>
    </location>
</feature>
<dbReference type="PANTHER" id="PTHR46013">
    <property type="entry name" value="VASCULAR CELL ADHESION MOLECULE 1"/>
    <property type="match status" value="1"/>
</dbReference>
<comment type="subunit">
    <text evidence="4">Predominantly monomer of isoform CD22-beta. Also found as heterodimer of isoform CD22-beta and a shorter isoform. Interacts with PTPN6/SHP-1, LYN, SYK, PIK3R1/PIK3R2 and PLCG1 upon phosphorylation. Interacts with GRB2, INPP5D and SHC1 upon phosphorylation. May form a complex with INPP5D/SHIP, GRB2 and SHC1.</text>
</comment>
<evidence type="ECO:0000256" key="1">
    <source>
        <dbReference type="ARBA" id="ARBA00040106"/>
    </source>
</evidence>
<dbReference type="SUPFAM" id="SSF48726">
    <property type="entry name" value="Immunoglobulin"/>
    <property type="match status" value="2"/>
</dbReference>
<dbReference type="InterPro" id="IPR003598">
    <property type="entry name" value="Ig_sub2"/>
</dbReference>
<dbReference type="Proteomes" id="UP000472263">
    <property type="component" value="Chromosome 10"/>
</dbReference>
<evidence type="ECO:0000256" key="3">
    <source>
        <dbReference type="ARBA" id="ARBA00045430"/>
    </source>
</evidence>
<protein>
    <recommendedName>
        <fullName evidence="1">B-cell receptor CD22</fullName>
    </recommendedName>
    <alternativeName>
        <fullName evidence="2">Sialic acid-binding Ig-like lectin 2</fullName>
    </alternativeName>
</protein>
<dbReference type="PANTHER" id="PTHR46013:SF4">
    <property type="entry name" value="B-CELL RECEPTOR CD22-RELATED"/>
    <property type="match status" value="1"/>
</dbReference>
<dbReference type="Pfam" id="PF13895">
    <property type="entry name" value="Ig_2"/>
    <property type="match status" value="2"/>
</dbReference>
<evidence type="ECO:0000313" key="7">
    <source>
        <dbReference type="Ensembl" id="ENSMMDP00005024698.1"/>
    </source>
</evidence>
<dbReference type="Pfam" id="PF24518">
    <property type="entry name" value="Ig_CD22"/>
    <property type="match status" value="1"/>
</dbReference>
<feature type="domain" description="Ig-like" evidence="6">
    <location>
        <begin position="181"/>
        <end position="256"/>
    </location>
</feature>
<evidence type="ECO:0000256" key="5">
    <source>
        <dbReference type="SAM" id="Phobius"/>
    </source>
</evidence>
<evidence type="ECO:0000259" key="6">
    <source>
        <dbReference type="PROSITE" id="PS50835"/>
    </source>
</evidence>
<proteinExistence type="predicted"/>
<keyword evidence="5" id="KW-0472">Membrane</keyword>
<dbReference type="SMART" id="SM00408">
    <property type="entry name" value="IGc2"/>
    <property type="match status" value="2"/>
</dbReference>
<dbReference type="SMART" id="SM00409">
    <property type="entry name" value="IG"/>
    <property type="match status" value="2"/>
</dbReference>
<organism evidence="7 8">
    <name type="scientific">Myripristis murdjan</name>
    <name type="common">pinecone soldierfish</name>
    <dbReference type="NCBI Taxonomy" id="586833"/>
    <lineage>
        <taxon>Eukaryota</taxon>
        <taxon>Metazoa</taxon>
        <taxon>Chordata</taxon>
        <taxon>Craniata</taxon>
        <taxon>Vertebrata</taxon>
        <taxon>Euteleostomi</taxon>
        <taxon>Actinopterygii</taxon>
        <taxon>Neopterygii</taxon>
        <taxon>Teleostei</taxon>
        <taxon>Neoteleostei</taxon>
        <taxon>Acanthomorphata</taxon>
        <taxon>Holocentriformes</taxon>
        <taxon>Holocentridae</taxon>
        <taxon>Myripristis</taxon>
    </lineage>
</organism>
<dbReference type="GeneTree" id="ENSGT01020000231038"/>
<evidence type="ECO:0000256" key="2">
    <source>
        <dbReference type="ARBA" id="ARBA00041781"/>
    </source>
</evidence>
<dbReference type="Gene3D" id="2.60.40.10">
    <property type="entry name" value="Immunoglobulins"/>
    <property type="match status" value="3"/>
</dbReference>
<keyword evidence="5" id="KW-1133">Transmembrane helix</keyword>
<sequence length="389" mass="44358">MTLLVTDIQVLVSPPVVTLGQNVTLTCKTTCDTGHSYKWFKGRDVIQQGTSNTVKVTLHHIARYSCVVDKYRSPEVCLPGRCTGTSYYVRPLCGLLRASVDLPCTYIAIKNRNIKQKFWVRMDKSTSTDLKKYQAFAGRVKYLFNETHCTMRLTNLNKDDSGTYKFRFIAGDTYYTSYTSPISLQVRELHMHIQEAYPPQGENVWISCHIGCTHPMLGNKSLIWYKDGQQLISPDTQGDYLLLKSVTKEHEGRYSCALVGFEGFPAEPVTLWVQEYKPAFQTILTFTAASLLVMMLVAVTAFIVLCALRRKKSRKTETVEQMVSAEPYVRYCAKVESKGRTEEQWEERASVKKKKSVCADPIYQDPDEFEDTYITVYPSIESTSVYENL</sequence>
<keyword evidence="8" id="KW-1185">Reference proteome</keyword>
<evidence type="ECO:0000313" key="8">
    <source>
        <dbReference type="Proteomes" id="UP000472263"/>
    </source>
</evidence>
<dbReference type="PROSITE" id="PS50835">
    <property type="entry name" value="IG_LIKE"/>
    <property type="match status" value="2"/>
</dbReference>
<comment type="function">
    <text evidence="3">Most highly expressed siglec (sialic acid-binding immunoglobulin-like lectin) on B-cells that plays a role in various aspects of B-cell biology including differentiation, antigen presentation, and trafficking to bone marrow. Binds to alpha 2,6-linked sialic acid residues of surface molecules such as CD22 itself, CD45 and IgM in a cis configuration. Can also bind to ligands on other cells as an adhesion molecule in a trans configuration. Acts as an inhibitory coreceptor on the surface of B-cells and inhibits B-cell receptor induced signaling, characterized by inhibition of the calcium mobilization and cellular activation. Mechanistically, the immunoreceptor tyrosine-based inhibitory motif domain is phosphorylated by the Src kinase LYN, which in turn leads to the recruitment of the protein tyrosine phosphatase 1/PTPN6, leading to the negative regulation of BCR signaling. If this negative signaling from is of sufficient strength, apoptosis of the B-cell can be induced.</text>
</comment>
<dbReference type="Ensembl" id="ENSMMDT00005025226.1">
    <property type="protein sequence ID" value="ENSMMDP00005024698.1"/>
    <property type="gene ID" value="ENSMMDG00005011872.1"/>
</dbReference>
<dbReference type="InterPro" id="IPR003599">
    <property type="entry name" value="Ig_sub"/>
</dbReference>
<dbReference type="AlphaFoldDB" id="A0A667YDV4"/>
<name>A0A667YDV4_9TELE</name>
<reference evidence="7" key="1">
    <citation type="submission" date="2019-06" db="EMBL/GenBank/DDBJ databases">
        <authorList>
            <consortium name="Wellcome Sanger Institute Data Sharing"/>
        </authorList>
    </citation>
    <scope>NUCLEOTIDE SEQUENCE [LARGE SCALE GENOMIC DNA]</scope>
</reference>
<dbReference type="InterPro" id="IPR056386">
    <property type="entry name" value="Ig_CD22"/>
</dbReference>
<dbReference type="InterPro" id="IPR013783">
    <property type="entry name" value="Ig-like_fold"/>
</dbReference>
<dbReference type="InParanoid" id="A0A667YDV4"/>
<reference evidence="7" key="3">
    <citation type="submission" date="2025-09" db="UniProtKB">
        <authorList>
            <consortium name="Ensembl"/>
        </authorList>
    </citation>
    <scope>IDENTIFICATION</scope>
</reference>
<keyword evidence="5" id="KW-0812">Transmembrane</keyword>
<accession>A0A667YDV4</accession>
<feature type="transmembrane region" description="Helical" evidence="5">
    <location>
        <begin position="283"/>
        <end position="308"/>
    </location>
</feature>
<dbReference type="InterPro" id="IPR036179">
    <property type="entry name" value="Ig-like_dom_sf"/>
</dbReference>
<reference evidence="7" key="2">
    <citation type="submission" date="2025-08" db="UniProtKB">
        <authorList>
            <consortium name="Ensembl"/>
        </authorList>
    </citation>
    <scope>IDENTIFICATION</scope>
</reference>
<evidence type="ECO:0000256" key="4">
    <source>
        <dbReference type="ARBA" id="ARBA00046458"/>
    </source>
</evidence>
<dbReference type="InterPro" id="IPR007110">
    <property type="entry name" value="Ig-like_dom"/>
</dbReference>